<gene>
    <name evidence="3" type="ORF">GCM10018781_31290</name>
</gene>
<feature type="compositionally biased region" description="Low complexity" evidence="1">
    <location>
        <begin position="152"/>
        <end position="161"/>
    </location>
</feature>
<protein>
    <recommendedName>
        <fullName evidence="2">N-acetyltransferase domain-containing protein</fullName>
    </recommendedName>
</protein>
<keyword evidence="4" id="KW-1185">Reference proteome</keyword>
<dbReference type="Gene3D" id="3.40.630.30">
    <property type="match status" value="1"/>
</dbReference>
<evidence type="ECO:0000313" key="4">
    <source>
        <dbReference type="Proteomes" id="UP000617734"/>
    </source>
</evidence>
<dbReference type="CDD" id="cd04301">
    <property type="entry name" value="NAT_SF"/>
    <property type="match status" value="1"/>
</dbReference>
<reference evidence="3" key="1">
    <citation type="journal article" date="2014" name="Int. J. Syst. Evol. Microbiol.">
        <title>Complete genome sequence of Corynebacterium casei LMG S-19264T (=DSM 44701T), isolated from a smear-ripened cheese.</title>
        <authorList>
            <consortium name="US DOE Joint Genome Institute (JGI-PGF)"/>
            <person name="Walter F."/>
            <person name="Albersmeier A."/>
            <person name="Kalinowski J."/>
            <person name="Ruckert C."/>
        </authorList>
    </citation>
    <scope>NUCLEOTIDE SEQUENCE</scope>
    <source>
        <strain evidence="3">JCM 4646</strain>
    </source>
</reference>
<dbReference type="InterPro" id="IPR000182">
    <property type="entry name" value="GNAT_dom"/>
</dbReference>
<evidence type="ECO:0000259" key="2">
    <source>
        <dbReference type="PROSITE" id="PS51186"/>
    </source>
</evidence>
<feature type="compositionally biased region" description="Gly residues" evidence="1">
    <location>
        <begin position="139"/>
        <end position="151"/>
    </location>
</feature>
<evidence type="ECO:0000313" key="3">
    <source>
        <dbReference type="EMBL" id="GHH70847.1"/>
    </source>
</evidence>
<dbReference type="EMBL" id="BNBO01000014">
    <property type="protein sequence ID" value="GHH70847.1"/>
    <property type="molecule type" value="Genomic_DNA"/>
</dbReference>
<feature type="domain" description="N-acetyltransferase" evidence="2">
    <location>
        <begin position="173"/>
        <end position="310"/>
    </location>
</feature>
<dbReference type="InterPro" id="IPR016181">
    <property type="entry name" value="Acyl_CoA_acyltransferase"/>
</dbReference>
<sequence length="310" mass="32902">MRPSDPLGTVPKGVGRLLGPPGYGPAVETYSRLEQANDNAADFWLAQARVHDWQHLDRPGFTAVRCARTTTDAHRVVVTRPYGEPADLEKELAELLRTWGTTRLCLEDPYGALDLARLGCVHGLGMAVMVREPGTLSSGVGGARGAGGARATGGAEPGATPSLGGRWRYGNELTVDEACDGDLLASVERTVVEGFPVPAHQPVTRGGMLPESLLGEPGIRAWLARVEGQDAGACLTYDNGGTVGVYWVATLPAHRSRGVARALLETALAAHPDRPATLVSTLLAEPLYRKLGFVEHGVTRWWGYPAASEA</sequence>
<dbReference type="Proteomes" id="UP000617734">
    <property type="component" value="Unassembled WGS sequence"/>
</dbReference>
<organism evidence="3 4">
    <name type="scientific">Kitasatospora indigofera</name>
    <dbReference type="NCBI Taxonomy" id="67307"/>
    <lineage>
        <taxon>Bacteria</taxon>
        <taxon>Bacillati</taxon>
        <taxon>Actinomycetota</taxon>
        <taxon>Actinomycetes</taxon>
        <taxon>Kitasatosporales</taxon>
        <taxon>Streptomycetaceae</taxon>
        <taxon>Kitasatospora</taxon>
    </lineage>
</organism>
<name>A0A919FR05_9ACTN</name>
<feature type="region of interest" description="Disordered" evidence="1">
    <location>
        <begin position="139"/>
        <end position="163"/>
    </location>
</feature>
<dbReference type="SUPFAM" id="SSF55729">
    <property type="entry name" value="Acyl-CoA N-acyltransferases (Nat)"/>
    <property type="match status" value="1"/>
</dbReference>
<dbReference type="PROSITE" id="PS51186">
    <property type="entry name" value="GNAT"/>
    <property type="match status" value="1"/>
</dbReference>
<dbReference type="AlphaFoldDB" id="A0A919FR05"/>
<dbReference type="Pfam" id="PF13508">
    <property type="entry name" value="Acetyltransf_7"/>
    <property type="match status" value="1"/>
</dbReference>
<accession>A0A919FR05</accession>
<reference evidence="3" key="2">
    <citation type="submission" date="2020-09" db="EMBL/GenBank/DDBJ databases">
        <authorList>
            <person name="Sun Q."/>
            <person name="Ohkuma M."/>
        </authorList>
    </citation>
    <scope>NUCLEOTIDE SEQUENCE</scope>
    <source>
        <strain evidence="3">JCM 4646</strain>
    </source>
</reference>
<evidence type="ECO:0000256" key="1">
    <source>
        <dbReference type="SAM" id="MobiDB-lite"/>
    </source>
</evidence>
<comment type="caution">
    <text evidence="3">The sequence shown here is derived from an EMBL/GenBank/DDBJ whole genome shotgun (WGS) entry which is preliminary data.</text>
</comment>
<proteinExistence type="predicted"/>
<dbReference type="GO" id="GO:0016747">
    <property type="term" value="F:acyltransferase activity, transferring groups other than amino-acyl groups"/>
    <property type="evidence" value="ECO:0007669"/>
    <property type="project" value="InterPro"/>
</dbReference>